<evidence type="ECO:0000313" key="1">
    <source>
        <dbReference type="EMBL" id="VAH43267.1"/>
    </source>
</evidence>
<protein>
    <submittedName>
        <fullName evidence="1">Uncharacterized protein</fullName>
    </submittedName>
</protein>
<proteinExistence type="predicted"/>
<dbReference type="EMBL" id="LT934114">
    <property type="protein sequence ID" value="VAH43267.1"/>
    <property type="molecule type" value="Genomic_DNA"/>
</dbReference>
<accession>A0A9R1RJ69</accession>
<reference evidence="1 2" key="1">
    <citation type="submission" date="2017-09" db="EMBL/GenBank/DDBJ databases">
        <authorList>
            <consortium name="International Durum Wheat Genome Sequencing Consortium (IDWGSC)"/>
            <person name="Milanesi L."/>
        </authorList>
    </citation>
    <scope>NUCLEOTIDE SEQUENCE [LARGE SCALE GENOMIC DNA]</scope>
    <source>
        <strain evidence="2">cv. Svevo</strain>
    </source>
</reference>
<organism evidence="1 2">
    <name type="scientific">Triticum turgidum subsp. durum</name>
    <name type="common">Durum wheat</name>
    <name type="synonym">Triticum durum</name>
    <dbReference type="NCBI Taxonomy" id="4567"/>
    <lineage>
        <taxon>Eukaryota</taxon>
        <taxon>Viridiplantae</taxon>
        <taxon>Streptophyta</taxon>
        <taxon>Embryophyta</taxon>
        <taxon>Tracheophyta</taxon>
        <taxon>Spermatophyta</taxon>
        <taxon>Magnoliopsida</taxon>
        <taxon>Liliopsida</taxon>
        <taxon>Poales</taxon>
        <taxon>Poaceae</taxon>
        <taxon>BOP clade</taxon>
        <taxon>Pooideae</taxon>
        <taxon>Triticodae</taxon>
        <taxon>Triticeae</taxon>
        <taxon>Triticinae</taxon>
        <taxon>Triticum</taxon>
    </lineage>
</organism>
<name>A0A9R1RJ69_TRITD</name>
<dbReference type="Gramene" id="TRITD2Bv1G055860.1">
    <property type="protein sequence ID" value="TRITD2Bv1G055860.1"/>
    <property type="gene ID" value="TRITD2Bv1G055860"/>
</dbReference>
<keyword evidence="2" id="KW-1185">Reference proteome</keyword>
<gene>
    <name evidence="1" type="ORF">TRITD_2Bv1G055860</name>
</gene>
<dbReference type="AlphaFoldDB" id="A0A9R1RJ69"/>
<sequence>MEHRRAVGKSAVLQQSIFGHRSIAGAAVEHRRAAEGSLCWCCDGALSSRRRIIGASTSRRRIVRALSVLRWSIAELPEDRRSIAETLEDRRCYSGASPGRRSIAEASLALQ</sequence>
<evidence type="ECO:0000313" key="2">
    <source>
        <dbReference type="Proteomes" id="UP000324705"/>
    </source>
</evidence>
<dbReference type="Proteomes" id="UP000324705">
    <property type="component" value="Chromosome 2B"/>
</dbReference>